<name>A0ABP0ZGS9_9ASCO</name>
<dbReference type="EMBL" id="OZ022405">
    <property type="protein sequence ID" value="CAK9435987.1"/>
    <property type="molecule type" value="Genomic_DNA"/>
</dbReference>
<proteinExistence type="predicted"/>
<sequence length="176" mass="20050">MLTRSIKQASKQSLRLQSASSSQLTAKRFNSSHHDDRHHHHEPKEEKPFEITITKIFGIAALLGGVIMYRGKDSTEEPLFKSGLFEQETNGQRAHLRDVNFEQRYKLGFIKTYINDNGGKFGNQIYRRTKGEDILNNNLVPAHSPYGHQIGAGIKLNEIGPRRERIPRFAPLGETK</sequence>
<keyword evidence="3" id="KW-1185">Reference proteome</keyword>
<gene>
    <name evidence="2" type="ORF">LODBEIA_P05750</name>
</gene>
<accession>A0ABP0ZGS9</accession>
<reference evidence="2 3" key="1">
    <citation type="submission" date="2024-03" db="EMBL/GenBank/DDBJ databases">
        <authorList>
            <person name="Brejova B."/>
        </authorList>
    </citation>
    <scope>NUCLEOTIDE SEQUENCE [LARGE SCALE GENOMIC DNA]</scope>
    <source>
        <strain evidence="2 3">CBS 14171</strain>
    </source>
</reference>
<evidence type="ECO:0000313" key="2">
    <source>
        <dbReference type="EMBL" id="CAK9435987.1"/>
    </source>
</evidence>
<evidence type="ECO:0000313" key="3">
    <source>
        <dbReference type="Proteomes" id="UP001497383"/>
    </source>
</evidence>
<dbReference type="GeneID" id="92205771"/>
<organism evidence="2 3">
    <name type="scientific">Lodderomyces beijingensis</name>
    <dbReference type="NCBI Taxonomy" id="1775926"/>
    <lineage>
        <taxon>Eukaryota</taxon>
        <taxon>Fungi</taxon>
        <taxon>Dikarya</taxon>
        <taxon>Ascomycota</taxon>
        <taxon>Saccharomycotina</taxon>
        <taxon>Pichiomycetes</taxon>
        <taxon>Debaryomycetaceae</taxon>
        <taxon>Candida/Lodderomyces clade</taxon>
        <taxon>Lodderomyces</taxon>
    </lineage>
</organism>
<feature type="compositionally biased region" description="Low complexity" evidence="1">
    <location>
        <begin position="7"/>
        <end position="29"/>
    </location>
</feature>
<dbReference type="Proteomes" id="UP001497383">
    <property type="component" value="Chromosome 1"/>
</dbReference>
<feature type="region of interest" description="Disordered" evidence="1">
    <location>
        <begin position="1"/>
        <end position="47"/>
    </location>
</feature>
<protein>
    <submittedName>
        <fullName evidence="2">Uncharacterized protein</fullName>
    </submittedName>
</protein>
<evidence type="ECO:0000256" key="1">
    <source>
        <dbReference type="SAM" id="MobiDB-lite"/>
    </source>
</evidence>
<dbReference type="RefSeq" id="XP_066827513.1">
    <property type="nucleotide sequence ID" value="XM_066976116.1"/>
</dbReference>